<protein>
    <submittedName>
        <fullName evidence="7">Eukaryotic translation initiation factor 3 subunit D</fullName>
    </submittedName>
</protein>
<feature type="domain" description="DDE-1" evidence="6">
    <location>
        <begin position="315"/>
        <end position="484"/>
    </location>
</feature>
<evidence type="ECO:0000256" key="4">
    <source>
        <dbReference type="ARBA" id="ARBA00022917"/>
    </source>
</evidence>
<dbReference type="PANTHER" id="PTHR12399">
    <property type="entry name" value="EUKARYOTIC TRANSLATION INITIATION FACTOR 3 SUBUNIT 7"/>
    <property type="match status" value="1"/>
</dbReference>
<evidence type="ECO:0000256" key="1">
    <source>
        <dbReference type="ARBA" id="ARBA00022490"/>
    </source>
</evidence>
<dbReference type="GO" id="GO:0005852">
    <property type="term" value="C:eukaryotic translation initiation factor 3 complex"/>
    <property type="evidence" value="ECO:0007669"/>
    <property type="project" value="InterPro"/>
</dbReference>
<proteinExistence type="predicted"/>
<keyword evidence="8" id="KW-1185">Reference proteome</keyword>
<gene>
    <name evidence="7" type="ORF">AWC38_SpisGene2500</name>
</gene>
<keyword evidence="2 7" id="KW-0396">Initiation factor</keyword>
<dbReference type="EMBL" id="LSMT01000020">
    <property type="protein sequence ID" value="PFX32691.1"/>
    <property type="molecule type" value="Genomic_DNA"/>
</dbReference>
<keyword evidence="4" id="KW-0648">Protein biosynthesis</keyword>
<evidence type="ECO:0000256" key="5">
    <source>
        <dbReference type="SAM" id="MobiDB-lite"/>
    </source>
</evidence>
<evidence type="ECO:0000313" key="7">
    <source>
        <dbReference type="EMBL" id="PFX32691.1"/>
    </source>
</evidence>
<feature type="region of interest" description="Disordered" evidence="5">
    <location>
        <begin position="553"/>
        <end position="577"/>
    </location>
</feature>
<dbReference type="OrthoDB" id="5946752at2759"/>
<evidence type="ECO:0000259" key="6">
    <source>
        <dbReference type="Pfam" id="PF03184"/>
    </source>
</evidence>
<dbReference type="Proteomes" id="UP000225706">
    <property type="component" value="Unassembled WGS sequence"/>
</dbReference>
<comment type="caution">
    <text evidence="7">The sequence shown here is derived from an EMBL/GenBank/DDBJ whole genome shotgun (WGS) entry which is preliminary data.</text>
</comment>
<reference evidence="8" key="1">
    <citation type="journal article" date="2017" name="bioRxiv">
        <title>Comparative analysis of the genomes of Stylophora pistillata and Acropora digitifera provides evidence for extensive differences between species of corals.</title>
        <authorList>
            <person name="Voolstra C.R."/>
            <person name="Li Y."/>
            <person name="Liew Y.J."/>
            <person name="Baumgarten S."/>
            <person name="Zoccola D."/>
            <person name="Flot J.-F."/>
            <person name="Tambutte S."/>
            <person name="Allemand D."/>
            <person name="Aranda M."/>
        </authorList>
    </citation>
    <scope>NUCLEOTIDE SEQUENCE [LARGE SCALE GENOMIC DNA]</scope>
</reference>
<evidence type="ECO:0000256" key="3">
    <source>
        <dbReference type="ARBA" id="ARBA00022884"/>
    </source>
</evidence>
<dbReference type="Pfam" id="PF03184">
    <property type="entry name" value="DDE_1"/>
    <property type="match status" value="1"/>
</dbReference>
<name>A0A2B4SS12_STYPI</name>
<dbReference type="GO" id="GO:0003723">
    <property type="term" value="F:RNA binding"/>
    <property type="evidence" value="ECO:0007669"/>
    <property type="project" value="UniProtKB-KW"/>
</dbReference>
<keyword evidence="3" id="KW-0694">RNA-binding</keyword>
<feature type="compositionally biased region" description="Basic and acidic residues" evidence="5">
    <location>
        <begin position="567"/>
        <end position="577"/>
    </location>
</feature>
<dbReference type="Pfam" id="PF05091">
    <property type="entry name" value="eIF-3_zeta"/>
    <property type="match status" value="1"/>
</dbReference>
<sequence>MAGKASFIPPVIEDNPDGWGPCAIPTALKDIPYQPFSKGDRLGKISDWTGGTYQDRRYMNKYQSQFGAGNQMFSYYHEEDESSFQLVDTSRPQRPLYQRNRNRFGQRNMRRDQRNQRYPAGGMQSLSKNQNRQKFSRKMQRNYGRGQWHDRKPANIHKRAPSVAVREEWKVLEDGEMDFPRLSKLNLPNVEEPEDLYECGKLEFYEKSYDRVTTKNEVPLAGVNRIFHKVTTTDDPIIRKAGMFVWYQITQCQMNVMMYNLDKVAPCIAQKCDESALCAQQNDVAKEIKYAKEFRSHHAVFVNRCGINSGGKKSKDRLTLLLACSATGHKLKPLVIGKSKKPRCFKGKDIGALDIIYRHNSKAWMTSQLFCEWLDIVNNQMRNSNRKIILIVDNCAAHPQVERSNIKLVFLPLNTTAKLQPCDAGIIQAVKLQYRKKHPPKIAFASDEVESASSLAKKVTIFDAIMWLRHAWSLLPETTIQKCFAHCGIKASSVDKVAKSEGNSQDVITAEEILPLLDGITLEEYANQDNALLTSCDGVNDPNWETRLIEQAKNGFESDADEDNEEQGSKNSEDNFLRSRSRKQLEWLVN</sequence>
<evidence type="ECO:0000313" key="8">
    <source>
        <dbReference type="Proteomes" id="UP000225706"/>
    </source>
</evidence>
<evidence type="ECO:0000256" key="2">
    <source>
        <dbReference type="ARBA" id="ARBA00022540"/>
    </source>
</evidence>
<accession>A0A2B4SS12</accession>
<dbReference type="AlphaFoldDB" id="A0A2B4SS12"/>
<dbReference type="PANTHER" id="PTHR12399:SF0">
    <property type="entry name" value="EUKARYOTIC TRANSLATION INITIATION FACTOR 3 SUBUNIT D"/>
    <property type="match status" value="1"/>
</dbReference>
<dbReference type="STRING" id="50429.A0A2B4SS12"/>
<dbReference type="InterPro" id="IPR004875">
    <property type="entry name" value="DDE_SF_endonuclease_dom"/>
</dbReference>
<feature type="compositionally biased region" description="Polar residues" evidence="5">
    <location>
        <begin position="124"/>
        <end position="133"/>
    </location>
</feature>
<feature type="region of interest" description="Disordered" evidence="5">
    <location>
        <begin position="86"/>
        <end position="136"/>
    </location>
</feature>
<keyword evidence="1" id="KW-0963">Cytoplasm</keyword>
<organism evidence="7 8">
    <name type="scientific">Stylophora pistillata</name>
    <name type="common">Smooth cauliflower coral</name>
    <dbReference type="NCBI Taxonomy" id="50429"/>
    <lineage>
        <taxon>Eukaryota</taxon>
        <taxon>Metazoa</taxon>
        <taxon>Cnidaria</taxon>
        <taxon>Anthozoa</taxon>
        <taxon>Hexacorallia</taxon>
        <taxon>Scleractinia</taxon>
        <taxon>Astrocoeniina</taxon>
        <taxon>Pocilloporidae</taxon>
        <taxon>Stylophora</taxon>
    </lineage>
</organism>
<dbReference type="InterPro" id="IPR007783">
    <property type="entry name" value="eIF3d"/>
</dbReference>
<dbReference type="GO" id="GO:0003743">
    <property type="term" value="F:translation initiation factor activity"/>
    <property type="evidence" value="ECO:0007669"/>
    <property type="project" value="UniProtKB-KW"/>
</dbReference>